<organism evidence="1 2">
    <name type="scientific">Pisolithus microcarpus 441</name>
    <dbReference type="NCBI Taxonomy" id="765257"/>
    <lineage>
        <taxon>Eukaryota</taxon>
        <taxon>Fungi</taxon>
        <taxon>Dikarya</taxon>
        <taxon>Basidiomycota</taxon>
        <taxon>Agaricomycotina</taxon>
        <taxon>Agaricomycetes</taxon>
        <taxon>Agaricomycetidae</taxon>
        <taxon>Boletales</taxon>
        <taxon>Sclerodermatineae</taxon>
        <taxon>Pisolithaceae</taxon>
        <taxon>Pisolithus</taxon>
    </lineage>
</organism>
<dbReference type="EMBL" id="KN833782">
    <property type="protein sequence ID" value="KIK19547.1"/>
    <property type="molecule type" value="Genomic_DNA"/>
</dbReference>
<name>A0A0C9ZAQ7_9AGAM</name>
<accession>A0A0C9ZAQ7</accession>
<reference evidence="2" key="2">
    <citation type="submission" date="2015-01" db="EMBL/GenBank/DDBJ databases">
        <title>Evolutionary Origins and Diversification of the Mycorrhizal Mutualists.</title>
        <authorList>
            <consortium name="DOE Joint Genome Institute"/>
            <consortium name="Mycorrhizal Genomics Consortium"/>
            <person name="Kohler A."/>
            <person name="Kuo A."/>
            <person name="Nagy L.G."/>
            <person name="Floudas D."/>
            <person name="Copeland A."/>
            <person name="Barry K.W."/>
            <person name="Cichocki N."/>
            <person name="Veneault-Fourrey C."/>
            <person name="LaButti K."/>
            <person name="Lindquist E.A."/>
            <person name="Lipzen A."/>
            <person name="Lundell T."/>
            <person name="Morin E."/>
            <person name="Murat C."/>
            <person name="Riley R."/>
            <person name="Ohm R."/>
            <person name="Sun H."/>
            <person name="Tunlid A."/>
            <person name="Henrissat B."/>
            <person name="Grigoriev I.V."/>
            <person name="Hibbett D.S."/>
            <person name="Martin F."/>
        </authorList>
    </citation>
    <scope>NUCLEOTIDE SEQUENCE [LARGE SCALE GENOMIC DNA]</scope>
    <source>
        <strain evidence="2">441</strain>
    </source>
</reference>
<dbReference type="AlphaFoldDB" id="A0A0C9ZAQ7"/>
<gene>
    <name evidence="1" type="ORF">PISMIDRAFT_623122</name>
</gene>
<evidence type="ECO:0000313" key="1">
    <source>
        <dbReference type="EMBL" id="KIK19547.1"/>
    </source>
</evidence>
<dbReference type="Proteomes" id="UP000054018">
    <property type="component" value="Unassembled WGS sequence"/>
</dbReference>
<dbReference type="HOGENOM" id="CLU_1678640_0_0_1"/>
<protein>
    <submittedName>
        <fullName evidence="1">Uncharacterized protein</fullName>
    </submittedName>
</protein>
<sequence>MSEVRAVIFPNIHRAGNSFHDQQNDGVGHNVFSGPHDFHTSRRELTRNPNPAPQVRQRVFSIRSPHDSGMDRLATHPSGMSFTVNAQTKPHRNPLGAIDSWRYQHKAFSSLLEKAKQGETLKIPKSCGRVVRSIWVQQKALRFLDKTARQVSIGRCR</sequence>
<evidence type="ECO:0000313" key="2">
    <source>
        <dbReference type="Proteomes" id="UP000054018"/>
    </source>
</evidence>
<keyword evidence="2" id="KW-1185">Reference proteome</keyword>
<reference evidence="1 2" key="1">
    <citation type="submission" date="2014-04" db="EMBL/GenBank/DDBJ databases">
        <authorList>
            <consortium name="DOE Joint Genome Institute"/>
            <person name="Kuo A."/>
            <person name="Kohler A."/>
            <person name="Costa M.D."/>
            <person name="Nagy L.G."/>
            <person name="Floudas D."/>
            <person name="Copeland A."/>
            <person name="Barry K.W."/>
            <person name="Cichocki N."/>
            <person name="Veneault-Fourrey C."/>
            <person name="LaButti K."/>
            <person name="Lindquist E.A."/>
            <person name="Lipzen A."/>
            <person name="Lundell T."/>
            <person name="Morin E."/>
            <person name="Murat C."/>
            <person name="Sun H."/>
            <person name="Tunlid A."/>
            <person name="Henrissat B."/>
            <person name="Grigoriev I.V."/>
            <person name="Hibbett D.S."/>
            <person name="Martin F."/>
            <person name="Nordberg H.P."/>
            <person name="Cantor M.N."/>
            <person name="Hua S.X."/>
        </authorList>
    </citation>
    <scope>NUCLEOTIDE SEQUENCE [LARGE SCALE GENOMIC DNA]</scope>
    <source>
        <strain evidence="1 2">441</strain>
    </source>
</reference>
<proteinExistence type="predicted"/>